<name>E3JXJ0_PUCGT</name>
<dbReference type="VEuPathDB" id="FungiDB:PGTG_02226"/>
<reference key="1">
    <citation type="submission" date="2007-01" db="EMBL/GenBank/DDBJ databases">
        <title>The Genome Sequence of Puccinia graminis f. sp. tritici Strain CRL 75-36-700-3.</title>
        <authorList>
            <consortium name="The Broad Institute Genome Sequencing Platform"/>
            <person name="Birren B."/>
            <person name="Lander E."/>
            <person name="Galagan J."/>
            <person name="Nusbaum C."/>
            <person name="Devon K."/>
            <person name="Cuomo C."/>
            <person name="Jaffe D."/>
            <person name="Butler J."/>
            <person name="Alvarez P."/>
            <person name="Gnerre S."/>
            <person name="Grabherr M."/>
            <person name="Mauceli E."/>
            <person name="Brockman W."/>
            <person name="Young S."/>
            <person name="LaButti K."/>
            <person name="Sykes S."/>
            <person name="DeCaprio D."/>
            <person name="Crawford M."/>
            <person name="Koehrsen M."/>
            <person name="Engels R."/>
            <person name="Montgomery P."/>
            <person name="Pearson M."/>
            <person name="Howarth C."/>
            <person name="Larson L."/>
            <person name="White J."/>
            <person name="Zeng Q."/>
            <person name="Kodira C."/>
            <person name="Yandava C."/>
            <person name="Alvarado L."/>
            <person name="O'Leary S."/>
            <person name="Szabo L."/>
            <person name="Dean R."/>
            <person name="Schein J."/>
        </authorList>
    </citation>
    <scope>NUCLEOTIDE SEQUENCE</scope>
    <source>
        <strain>CRL 75-36-700-3</strain>
    </source>
</reference>
<evidence type="ECO:0000313" key="1">
    <source>
        <dbReference type="EMBL" id="EFP76765.2"/>
    </source>
</evidence>
<dbReference type="EMBL" id="DS178266">
    <property type="protein sequence ID" value="EFP76765.2"/>
    <property type="molecule type" value="Genomic_DNA"/>
</dbReference>
<dbReference type="GeneID" id="10528787"/>
<dbReference type="InParanoid" id="E3JXJ0"/>
<dbReference type="AlphaFoldDB" id="E3JXJ0"/>
<evidence type="ECO:0000313" key="2">
    <source>
        <dbReference type="Proteomes" id="UP000008783"/>
    </source>
</evidence>
<keyword evidence="2" id="KW-1185">Reference proteome</keyword>
<protein>
    <submittedName>
        <fullName evidence="1">Uncharacterized protein</fullName>
    </submittedName>
</protein>
<gene>
    <name evidence="1" type="ORF">PGTG_02226</name>
</gene>
<organism evidence="1 2">
    <name type="scientific">Puccinia graminis f. sp. tritici (strain CRL 75-36-700-3 / race SCCL)</name>
    <name type="common">Black stem rust fungus</name>
    <dbReference type="NCBI Taxonomy" id="418459"/>
    <lineage>
        <taxon>Eukaryota</taxon>
        <taxon>Fungi</taxon>
        <taxon>Dikarya</taxon>
        <taxon>Basidiomycota</taxon>
        <taxon>Pucciniomycotina</taxon>
        <taxon>Pucciniomycetes</taxon>
        <taxon>Pucciniales</taxon>
        <taxon>Pucciniaceae</taxon>
        <taxon>Puccinia</taxon>
    </lineage>
</organism>
<dbReference type="RefSeq" id="XP_003321184.2">
    <property type="nucleotide sequence ID" value="XM_003321136.2"/>
</dbReference>
<dbReference type="KEGG" id="pgr:PGTG_02226"/>
<proteinExistence type="predicted"/>
<dbReference type="Proteomes" id="UP000008783">
    <property type="component" value="Unassembled WGS sequence"/>
</dbReference>
<reference evidence="2" key="2">
    <citation type="journal article" date="2011" name="Proc. Natl. Acad. Sci. U.S.A.">
        <title>Obligate biotrophy features unraveled by the genomic analysis of rust fungi.</title>
        <authorList>
            <person name="Duplessis S."/>
            <person name="Cuomo C.A."/>
            <person name="Lin Y.-C."/>
            <person name="Aerts A."/>
            <person name="Tisserant E."/>
            <person name="Veneault-Fourrey C."/>
            <person name="Joly D.L."/>
            <person name="Hacquard S."/>
            <person name="Amselem J."/>
            <person name="Cantarel B.L."/>
            <person name="Chiu R."/>
            <person name="Coutinho P.M."/>
            <person name="Feau N."/>
            <person name="Field M."/>
            <person name="Frey P."/>
            <person name="Gelhaye E."/>
            <person name="Goldberg J."/>
            <person name="Grabherr M.G."/>
            <person name="Kodira C.D."/>
            <person name="Kohler A."/>
            <person name="Kuees U."/>
            <person name="Lindquist E.A."/>
            <person name="Lucas S.M."/>
            <person name="Mago R."/>
            <person name="Mauceli E."/>
            <person name="Morin E."/>
            <person name="Murat C."/>
            <person name="Pangilinan J.L."/>
            <person name="Park R."/>
            <person name="Pearson M."/>
            <person name="Quesneville H."/>
            <person name="Rouhier N."/>
            <person name="Sakthikumar S."/>
            <person name="Salamov A.A."/>
            <person name="Schmutz J."/>
            <person name="Selles B."/>
            <person name="Shapiro H."/>
            <person name="Tanguay P."/>
            <person name="Tuskan G.A."/>
            <person name="Henrissat B."/>
            <person name="Van de Peer Y."/>
            <person name="Rouze P."/>
            <person name="Ellis J.G."/>
            <person name="Dodds P.N."/>
            <person name="Schein J.E."/>
            <person name="Zhong S."/>
            <person name="Hamelin R.C."/>
            <person name="Grigoriev I.V."/>
            <person name="Szabo L.J."/>
            <person name="Martin F."/>
        </authorList>
    </citation>
    <scope>NUCLEOTIDE SEQUENCE [LARGE SCALE GENOMIC DNA]</scope>
    <source>
        <strain evidence="2">CRL 75-36-700-3 / race SCCL</strain>
    </source>
</reference>
<accession>E3JXJ0</accession>
<sequence>MKVGWVNPQVTRDPLGLGAGLGRLYMKKIYVNRPECDPLNYRVEVLILEGD</sequence>
<dbReference type="HOGENOM" id="CLU_3107464_0_0_1"/>